<feature type="domain" description="2Fe-2S ferredoxin-type" evidence="1">
    <location>
        <begin position="1"/>
        <end position="91"/>
    </location>
</feature>
<dbReference type="Pfam" id="PF00970">
    <property type="entry name" value="FAD_binding_6"/>
    <property type="match status" value="1"/>
</dbReference>
<dbReference type="InterPro" id="IPR001433">
    <property type="entry name" value="OxRdtase_FAD/NAD-bd"/>
</dbReference>
<dbReference type="PROSITE" id="PS51384">
    <property type="entry name" value="FAD_FR"/>
    <property type="match status" value="1"/>
</dbReference>
<reference evidence="3 4" key="1">
    <citation type="submission" date="2016-10" db="EMBL/GenBank/DDBJ databases">
        <authorList>
            <person name="Varghese N."/>
            <person name="Submissions S."/>
        </authorList>
    </citation>
    <scope>NUCLEOTIDE SEQUENCE [LARGE SCALE GENOMIC DNA]</scope>
    <source>
        <strain evidence="3 4">DSM 5563</strain>
    </source>
</reference>
<dbReference type="EMBL" id="FOLW01000007">
    <property type="protein sequence ID" value="SFD04435.1"/>
    <property type="molecule type" value="Genomic_DNA"/>
</dbReference>
<dbReference type="CDD" id="cd00207">
    <property type="entry name" value="fer2"/>
    <property type="match status" value="1"/>
</dbReference>
<dbReference type="InterPro" id="IPR017938">
    <property type="entry name" value="Riboflavin_synthase-like_b-brl"/>
</dbReference>
<dbReference type="Pfam" id="PF00111">
    <property type="entry name" value="Fer2"/>
    <property type="match status" value="1"/>
</dbReference>
<gene>
    <name evidence="3" type="ORF">SAMN02745723_10753</name>
</gene>
<dbReference type="InterPro" id="IPR012675">
    <property type="entry name" value="Beta-grasp_dom_sf"/>
</dbReference>
<dbReference type="Gene3D" id="3.10.20.30">
    <property type="match status" value="1"/>
</dbReference>
<dbReference type="InterPro" id="IPR006058">
    <property type="entry name" value="2Fe2S_fd_BS"/>
</dbReference>
<dbReference type="SUPFAM" id="SSF54292">
    <property type="entry name" value="2Fe-2S ferredoxin-like"/>
    <property type="match status" value="1"/>
</dbReference>
<accession>A0AAJ4WBL9</accession>
<dbReference type="PRINTS" id="PR00410">
    <property type="entry name" value="PHEHYDRXLASE"/>
</dbReference>
<dbReference type="Proteomes" id="UP000226420">
    <property type="component" value="Unassembled WGS sequence"/>
</dbReference>
<evidence type="ECO:0000313" key="4">
    <source>
        <dbReference type="Proteomes" id="UP000226420"/>
    </source>
</evidence>
<comment type="caution">
    <text evidence="3">The sequence shown here is derived from an EMBL/GenBank/DDBJ whole genome shotgun (WGS) entry which is preliminary data.</text>
</comment>
<protein>
    <submittedName>
        <fullName evidence="3">CDP-4-dehydro-6-deoxyglucose reductase</fullName>
    </submittedName>
</protein>
<feature type="domain" description="FAD-binding FR-type" evidence="2">
    <location>
        <begin position="98"/>
        <end position="195"/>
    </location>
</feature>
<dbReference type="AlphaFoldDB" id="A0AAJ4WBL9"/>
<dbReference type="SUPFAM" id="SSF52343">
    <property type="entry name" value="Ferredoxin reductase-like, C-terminal NADP-linked domain"/>
    <property type="match status" value="1"/>
</dbReference>
<evidence type="ECO:0000313" key="3">
    <source>
        <dbReference type="EMBL" id="SFD04435.1"/>
    </source>
</evidence>
<dbReference type="InterPro" id="IPR008333">
    <property type="entry name" value="Cbr1-like_FAD-bd_dom"/>
</dbReference>
<dbReference type="GO" id="GO:0016491">
    <property type="term" value="F:oxidoreductase activity"/>
    <property type="evidence" value="ECO:0007669"/>
    <property type="project" value="InterPro"/>
</dbReference>
<dbReference type="CDD" id="cd06189">
    <property type="entry name" value="flavin_oxioreductase"/>
    <property type="match status" value="1"/>
</dbReference>
<dbReference type="InterPro" id="IPR017927">
    <property type="entry name" value="FAD-bd_FR_type"/>
</dbReference>
<dbReference type="PANTHER" id="PTHR47354:SF5">
    <property type="entry name" value="PROTEIN RFBI"/>
    <property type="match status" value="1"/>
</dbReference>
<dbReference type="InterPro" id="IPR001041">
    <property type="entry name" value="2Fe-2S_ferredoxin-type"/>
</dbReference>
<sequence>MSIKIELQPSGIIFDASEDLSILDSALEKNINIEYSCKDGSCGTCKARLLQGSVNSVNSSTLSADEVADGYILTCCAKPKSDVVIQAEYYPQLSNIVKKSFPCKVHSLQFRCDEIAIVHLRIPPTIKFDYLPGQYIDLSLNGVRRSYSIANMKGETIELHIRKVEDGIFSGFIFNELKENALLRAEGPLGTFFIRDDDRPIIFLAGGTGFAPVKAMVEELLSKNDSRCIYIYWGMASQQYFYSDVAEDWSKQYSHIEYIPVVSDIDDEWNGRTGFVHQAVLADFANLSAFNVYACGSPIMIEAARKDFVKSGLPEKQFFSDAFVQSN</sequence>
<evidence type="ECO:0000259" key="1">
    <source>
        <dbReference type="PROSITE" id="PS51085"/>
    </source>
</evidence>
<dbReference type="Gene3D" id="3.40.50.80">
    <property type="entry name" value="Nucleotide-binding domain of ferredoxin-NADP reductase (FNR) module"/>
    <property type="match status" value="1"/>
</dbReference>
<dbReference type="PANTHER" id="PTHR47354">
    <property type="entry name" value="NADH OXIDOREDUCTASE HCR"/>
    <property type="match status" value="1"/>
</dbReference>
<dbReference type="InterPro" id="IPR050415">
    <property type="entry name" value="MRET"/>
</dbReference>
<proteinExistence type="predicted"/>
<name>A0AAJ4WBL9_9GAMM</name>
<dbReference type="Gene3D" id="2.40.30.10">
    <property type="entry name" value="Translation factors"/>
    <property type="match status" value="1"/>
</dbReference>
<dbReference type="PROSITE" id="PS00197">
    <property type="entry name" value="2FE2S_FER_1"/>
    <property type="match status" value="1"/>
</dbReference>
<dbReference type="RefSeq" id="WP_074823256.1">
    <property type="nucleotide sequence ID" value="NZ_FOLW01000007.1"/>
</dbReference>
<dbReference type="InterPro" id="IPR039261">
    <property type="entry name" value="FNR_nucleotide-bd"/>
</dbReference>
<dbReference type="Pfam" id="PF00175">
    <property type="entry name" value="NAD_binding_1"/>
    <property type="match status" value="1"/>
</dbReference>
<organism evidence="3 4">
    <name type="scientific">Pragia fontium DSM 5563 = ATCC 49100</name>
    <dbReference type="NCBI Taxonomy" id="1122977"/>
    <lineage>
        <taxon>Bacteria</taxon>
        <taxon>Pseudomonadati</taxon>
        <taxon>Pseudomonadota</taxon>
        <taxon>Gammaproteobacteria</taxon>
        <taxon>Enterobacterales</taxon>
        <taxon>Budviciaceae</taxon>
        <taxon>Pragia</taxon>
    </lineage>
</organism>
<dbReference type="InterPro" id="IPR036010">
    <property type="entry name" value="2Fe-2S_ferredoxin-like_sf"/>
</dbReference>
<evidence type="ECO:0000259" key="2">
    <source>
        <dbReference type="PROSITE" id="PS51384"/>
    </source>
</evidence>
<dbReference type="PROSITE" id="PS51085">
    <property type="entry name" value="2FE2S_FER_2"/>
    <property type="match status" value="1"/>
</dbReference>
<dbReference type="SUPFAM" id="SSF63380">
    <property type="entry name" value="Riboflavin synthase domain-like"/>
    <property type="match status" value="1"/>
</dbReference>
<dbReference type="GO" id="GO:0051537">
    <property type="term" value="F:2 iron, 2 sulfur cluster binding"/>
    <property type="evidence" value="ECO:0007669"/>
    <property type="project" value="InterPro"/>
</dbReference>